<gene>
    <name evidence="2" type="ORF">F130042H8_00160</name>
</gene>
<dbReference type="EMBL" id="BAABXL010000001">
    <property type="protein sequence ID" value="GAA6266956.1"/>
    <property type="molecule type" value="Genomic_DNA"/>
</dbReference>
<reference evidence="2 3" key="1">
    <citation type="submission" date="2024-04" db="EMBL/GenBank/DDBJ databases">
        <title>Defined microbial consortia suppress multidrug-resistant proinflammatory Enterobacteriaceae via ecological control.</title>
        <authorList>
            <person name="Furuichi M."/>
            <person name="Kawaguchi T."/>
            <person name="Pust M."/>
            <person name="Yasuma K."/>
            <person name="Plichta D."/>
            <person name="Hasegawa N."/>
            <person name="Ohya T."/>
            <person name="Bhattarai S."/>
            <person name="Sasajima S."/>
            <person name="Aoto Y."/>
            <person name="Tuganbaev T."/>
            <person name="Yaginuma M."/>
            <person name="Ueda M."/>
            <person name="Okahashi N."/>
            <person name="Amafuji K."/>
            <person name="Kiridooshi Y."/>
            <person name="Sugita K."/>
            <person name="Strazar M."/>
            <person name="Skelly A."/>
            <person name="Suda W."/>
            <person name="Hattori M."/>
            <person name="Nakamoto N."/>
            <person name="Caballero S."/>
            <person name="Norman J."/>
            <person name="Olle B."/>
            <person name="Tanoue T."/>
            <person name="Arita M."/>
            <person name="Bucci V."/>
            <person name="Atarashi K."/>
            <person name="Xavier R."/>
            <person name="Honda K."/>
        </authorList>
    </citation>
    <scope>NUCLEOTIDE SEQUENCE [LARGE SCALE GENOMIC DNA]</scope>
    <source>
        <strain evidence="3">f13</strain>
    </source>
</reference>
<sequence length="59" mass="6650">MSRNAKGFEGTSNLQETDREQPAGGKAVWGLQRKTSPELYQGHCLKTEEMIPYPALRDK</sequence>
<evidence type="ECO:0000313" key="3">
    <source>
        <dbReference type="Proteomes" id="UP001600894"/>
    </source>
</evidence>
<evidence type="ECO:0000256" key="1">
    <source>
        <dbReference type="SAM" id="MobiDB-lite"/>
    </source>
</evidence>
<dbReference type="Proteomes" id="UP001600894">
    <property type="component" value="Unassembled WGS sequence"/>
</dbReference>
<organism evidence="2 3">
    <name type="scientific">Enterocloster alcoholdehydrogenati</name>
    <dbReference type="NCBI Taxonomy" id="2547410"/>
    <lineage>
        <taxon>Bacteria</taxon>
        <taxon>Bacillati</taxon>
        <taxon>Bacillota</taxon>
        <taxon>Clostridia</taxon>
        <taxon>Lachnospirales</taxon>
        <taxon>Lachnospiraceae</taxon>
        <taxon>Enterocloster</taxon>
    </lineage>
</organism>
<protein>
    <submittedName>
        <fullName evidence="2">Uncharacterized protein</fullName>
    </submittedName>
</protein>
<accession>A0ABQ0ASF5</accession>
<feature type="region of interest" description="Disordered" evidence="1">
    <location>
        <begin position="1"/>
        <end position="32"/>
    </location>
</feature>
<proteinExistence type="predicted"/>
<keyword evidence="3" id="KW-1185">Reference proteome</keyword>
<name>A0ABQ0ASF5_9FIRM</name>
<evidence type="ECO:0000313" key="2">
    <source>
        <dbReference type="EMBL" id="GAA6266956.1"/>
    </source>
</evidence>
<comment type="caution">
    <text evidence="2">The sequence shown here is derived from an EMBL/GenBank/DDBJ whole genome shotgun (WGS) entry which is preliminary data.</text>
</comment>